<reference evidence="1 2" key="1">
    <citation type="submission" date="2019-01" db="EMBL/GenBank/DDBJ databases">
        <title>Draft Genome Sequences of Helcococcus ovis Strains Isolated from the Uterus and Vagina of Dairy Cows with Metritis.</title>
        <authorList>
            <person name="Cunha F."/>
            <person name="Jeon S.J."/>
            <person name="Kutzer P."/>
            <person name="Galvao K.N."/>
        </authorList>
    </citation>
    <scope>NUCLEOTIDE SEQUENCE [LARGE SCALE GENOMIC DNA]</scope>
    <source>
        <strain evidence="1 2">KG-37</strain>
    </source>
</reference>
<comment type="caution">
    <text evidence="1">The sequence shown here is derived from an EMBL/GenBank/DDBJ whole genome shotgun (WGS) entry which is preliminary data.</text>
</comment>
<keyword evidence="2" id="KW-1185">Reference proteome</keyword>
<organism evidence="1 2">
    <name type="scientific">Helcococcus ovis</name>
    <dbReference type="NCBI Taxonomy" id="72026"/>
    <lineage>
        <taxon>Bacteria</taxon>
        <taxon>Bacillati</taxon>
        <taxon>Bacillota</taxon>
        <taxon>Tissierellia</taxon>
        <taxon>Tissierellales</taxon>
        <taxon>Peptoniphilaceae</taxon>
        <taxon>Helcococcus</taxon>
    </lineage>
</organism>
<protein>
    <submittedName>
        <fullName evidence="1">Uncharacterized protein</fullName>
    </submittedName>
</protein>
<accession>A0A4R9C2V2</accession>
<gene>
    <name evidence="1" type="ORF">EQF91_00695</name>
</gene>
<proteinExistence type="predicted"/>
<name>A0A4R9C2V2_9FIRM</name>
<dbReference type="EMBL" id="SCFR01000002">
    <property type="protein sequence ID" value="TFF67471.1"/>
    <property type="molecule type" value="Genomic_DNA"/>
</dbReference>
<sequence length="61" mass="7521">MSKRESVYNPQADKKWYESNKEHKQYLNYRSISRSFIRNKATLEDLEELENLIEQRKKELD</sequence>
<dbReference type="Proteomes" id="UP000297454">
    <property type="component" value="Unassembled WGS sequence"/>
</dbReference>
<dbReference type="AlphaFoldDB" id="A0A4R9C2V2"/>
<dbReference type="RefSeq" id="WP_134744292.1">
    <property type="nucleotide sequence ID" value="NZ_CP119761.1"/>
</dbReference>
<evidence type="ECO:0000313" key="1">
    <source>
        <dbReference type="EMBL" id="TFF67471.1"/>
    </source>
</evidence>
<evidence type="ECO:0000313" key="2">
    <source>
        <dbReference type="Proteomes" id="UP000297454"/>
    </source>
</evidence>